<dbReference type="PANTHER" id="PTHR37291:SF1">
    <property type="entry name" value="TYPE IV METHYL-DIRECTED RESTRICTION ENZYME ECOKMCRB SUBUNIT"/>
    <property type="match status" value="1"/>
</dbReference>
<dbReference type="Proteomes" id="UP000005113">
    <property type="component" value="Unassembled WGS sequence"/>
</dbReference>
<dbReference type="Pfam" id="PF07728">
    <property type="entry name" value="AAA_5"/>
    <property type="match status" value="1"/>
</dbReference>
<dbReference type="OrthoDB" id="9781481at2"/>
<sequence>MTGRVWKLGCRWGKGQPLFFEMLKEQKIVLGNIDNQHRKGDLVLLTDGYTVIGLAEVLENSKVVTANKNLQKPLEDNKIGYDDYAYYSPAKIIELSDNKFTYNVQKGIVGVNKSDIISKAIALWEGHTKKNALEEPPEVYATKDLCSRLFPNNQILFGPPGTGKTYNSINYALAILAGVDLEELNAIEKDNNLEKAQQIFSNLNLEEPFKTGREILRAAYAQYKKLGQIQFTTFHQSMSYEDFVEGIKPVLEEESEGSLSYEIKAGIFKQLAQLAAQNYLGENRLHTKSSFDTVYANFLAAWEANPNMAFSLRRANSEFQIYAIDQEQGRIHFEKASGSRTHYLRLATLKEIFTGERDFNLKEGLGIYYQSILNTLEQYATDSKIEAPKNYVLIIDEINRGNISEILGELITLLEEDKRLGQKESLEIVLPYSKDEFSVPPNLYIIGTMNTADRSVEALDAALRRRFSFVEMPARPELLENILVYGYAMEKLLWTINQRIERLLSKDHLIGHSYFLHIKNAEAPEKELALVFQHKILPLLQEYFYGDFGKIGLVLGQGFVRKEEETQIFAAMDYEPLMEEERFQLIPWTEIDLEMALAQLGLEKEA</sequence>
<dbReference type="EMBL" id="JH719942">
    <property type="protein sequence ID" value="EJF51949.1"/>
    <property type="molecule type" value="Genomic_DNA"/>
</dbReference>
<keyword evidence="2" id="KW-0255">Endonuclease</keyword>
<dbReference type="GO" id="GO:0005524">
    <property type="term" value="F:ATP binding"/>
    <property type="evidence" value="ECO:0007669"/>
    <property type="project" value="InterPro"/>
</dbReference>
<dbReference type="SUPFAM" id="SSF52540">
    <property type="entry name" value="P-loop containing nucleoside triphosphate hydrolases"/>
    <property type="match status" value="1"/>
</dbReference>
<dbReference type="PANTHER" id="PTHR37291">
    <property type="entry name" value="5-METHYLCYTOSINE-SPECIFIC RESTRICTION ENZYME B"/>
    <property type="match status" value="1"/>
</dbReference>
<protein>
    <submittedName>
        <fullName evidence="2">GTPase subunit of restriction endonuclease</fullName>
    </submittedName>
</protein>
<dbReference type="InterPro" id="IPR027417">
    <property type="entry name" value="P-loop_NTPase"/>
</dbReference>
<keyword evidence="2" id="KW-0378">Hydrolase</keyword>
<dbReference type="RefSeq" id="WP_002656520.1">
    <property type="nucleotide sequence ID" value="NZ_JH719942.1"/>
</dbReference>
<dbReference type="InterPro" id="IPR052934">
    <property type="entry name" value="Methyl-DNA_Rec/Restrict_Enz"/>
</dbReference>
<dbReference type="GO" id="GO:0016887">
    <property type="term" value="F:ATP hydrolysis activity"/>
    <property type="evidence" value="ECO:0007669"/>
    <property type="project" value="InterPro"/>
</dbReference>
<dbReference type="Gene3D" id="3.40.50.300">
    <property type="entry name" value="P-loop containing nucleotide triphosphate hydrolases"/>
    <property type="match status" value="1"/>
</dbReference>
<dbReference type="InterPro" id="IPR011704">
    <property type="entry name" value="ATPase_dyneun-rel_AAA"/>
</dbReference>
<dbReference type="SMART" id="SM00382">
    <property type="entry name" value="AAA"/>
    <property type="match status" value="1"/>
</dbReference>
<organism evidence="2 3">
    <name type="scientific">Saprospira grandis DSM 2844</name>
    <dbReference type="NCBI Taxonomy" id="694433"/>
    <lineage>
        <taxon>Bacteria</taxon>
        <taxon>Pseudomonadati</taxon>
        <taxon>Bacteroidota</taxon>
        <taxon>Saprospiria</taxon>
        <taxon>Saprospirales</taxon>
        <taxon>Saprospiraceae</taxon>
        <taxon>Saprospira</taxon>
    </lineage>
</organism>
<gene>
    <name evidence="2" type="ORF">SapgrDRAFT_0190</name>
</gene>
<feature type="domain" description="AAA+ ATPase" evidence="1">
    <location>
        <begin position="150"/>
        <end position="477"/>
    </location>
</feature>
<dbReference type="GO" id="GO:0004519">
    <property type="term" value="F:endonuclease activity"/>
    <property type="evidence" value="ECO:0007669"/>
    <property type="project" value="UniProtKB-KW"/>
</dbReference>
<reference evidence="3" key="1">
    <citation type="journal article" date="2012" name="Stand. Genomic Sci.">
        <title>Permanent draft genome sequence of the gliding predator Saprospira grandis strain Sa g1 (= HR1).</title>
        <authorList>
            <person name="Mavromatis K."/>
            <person name="Chertkov O."/>
            <person name="Lapidus A."/>
            <person name="Nolan M."/>
            <person name="Lucas S."/>
            <person name="Tice H."/>
            <person name="Del Rio T.G."/>
            <person name="Cheng J.F."/>
            <person name="Han C."/>
            <person name="Tapia R."/>
            <person name="Bruce D."/>
            <person name="Goodwin L.A."/>
            <person name="Pitluck S."/>
            <person name="Huntemann M."/>
            <person name="Liolios K."/>
            <person name="Pagani I."/>
            <person name="Ivanova N."/>
            <person name="Mikhailova N."/>
            <person name="Pati A."/>
            <person name="Chen A."/>
            <person name="Palaniappan K."/>
            <person name="Land M."/>
            <person name="Brambilla E.M."/>
            <person name="Rohde M."/>
            <person name="Spring S."/>
            <person name="Goker M."/>
            <person name="Detter J.C."/>
            <person name="Bristow J."/>
            <person name="Eisen J.A."/>
            <person name="Markowitz V."/>
            <person name="Hugenholtz P."/>
            <person name="Kyrpides N.C."/>
            <person name="Klenk H.P."/>
            <person name="Woyke T."/>
        </authorList>
    </citation>
    <scope>NUCLEOTIDE SEQUENCE [LARGE SCALE GENOMIC DNA]</scope>
    <source>
        <strain evidence="3">DSM 2844</strain>
    </source>
</reference>
<dbReference type="InterPro" id="IPR003593">
    <property type="entry name" value="AAA+_ATPase"/>
</dbReference>
<dbReference type="AlphaFoldDB" id="J0NWR9"/>
<keyword evidence="2" id="KW-0540">Nuclease</keyword>
<accession>J0NWR9</accession>
<evidence type="ECO:0000259" key="1">
    <source>
        <dbReference type="SMART" id="SM00382"/>
    </source>
</evidence>
<evidence type="ECO:0000313" key="2">
    <source>
        <dbReference type="EMBL" id="EJF51949.1"/>
    </source>
</evidence>
<evidence type="ECO:0000313" key="3">
    <source>
        <dbReference type="Proteomes" id="UP000005113"/>
    </source>
</evidence>
<proteinExistence type="predicted"/>
<dbReference type="HOGENOM" id="CLU_008747_6_0_10"/>
<name>J0NWR9_9BACT</name>